<name>A0A0F9DN02_9ZZZZ</name>
<protein>
    <recommendedName>
        <fullName evidence="2">Large polyvalent protein associated domain-containing protein</fullName>
    </recommendedName>
</protein>
<proteinExistence type="predicted"/>
<reference evidence="1" key="1">
    <citation type="journal article" date="2015" name="Nature">
        <title>Complex archaea that bridge the gap between prokaryotes and eukaryotes.</title>
        <authorList>
            <person name="Spang A."/>
            <person name="Saw J.H."/>
            <person name="Jorgensen S.L."/>
            <person name="Zaremba-Niedzwiedzka K."/>
            <person name="Martijn J."/>
            <person name="Lind A.E."/>
            <person name="van Eijk R."/>
            <person name="Schleper C."/>
            <person name="Guy L."/>
            <person name="Ettema T.J."/>
        </authorList>
    </citation>
    <scope>NUCLEOTIDE SEQUENCE</scope>
</reference>
<accession>A0A0F9DN02</accession>
<gene>
    <name evidence="1" type="ORF">LCGC14_2178340</name>
</gene>
<dbReference type="AlphaFoldDB" id="A0A0F9DN02"/>
<dbReference type="EMBL" id="LAZR01028276">
    <property type="protein sequence ID" value="KKL63113.1"/>
    <property type="molecule type" value="Genomic_DNA"/>
</dbReference>
<feature type="non-terminal residue" evidence="1">
    <location>
        <position position="1"/>
    </location>
</feature>
<sequence length="567" mass="62862">GYMGRFLAQPSNQVLLQDIPNLILTSGGKSEFFSATARGGLLGGRGLVQRGLRAAIAPPQRAFEAFGDLARISMAKGLHATAKRSGRLNELGDLVNHATGVISTAAMGIPVNQQLVEGSMLIFAPRYLRATLALIGDIFGGGLKGEEATKAMASMLTAGTAWYMHIADAVGQEPVLDPADSRFMTIQVGGERAGIGSTWVALMKLVARSITDSETGEFDPTEAVQLTEDNPFLRFWRGRASPVGGAVWDIVESETFLGDPLDSPTRVAAHIGTRFMPFAAQDFLLRGEGQSMRDRGIGALAGGVGLRAFPQRFEDVANSVAQREFGKKFDELTPQEQAIVQRSEEVRSIPKGEGKKGERGREFGRIFGGREETIAVAAQQVDDREITKDQFRGRLNEINTKLSAQLGELETRVPGKPPTDPLEQKRREYQEILGTPDRFGRTPFEAADEWLNQQSAEVVNYIEDKAEASILRVTDERSRELLLDLKEARKVLEPYRDINDQVMQRRGVLDRVQDMTPAEQETFWDSSRGRAIKREIDQRKKRWRRRNPRGDKALVDWYGLVPIRSQR</sequence>
<evidence type="ECO:0000313" key="1">
    <source>
        <dbReference type="EMBL" id="KKL63113.1"/>
    </source>
</evidence>
<comment type="caution">
    <text evidence="1">The sequence shown here is derived from an EMBL/GenBank/DDBJ whole genome shotgun (WGS) entry which is preliminary data.</text>
</comment>
<evidence type="ECO:0008006" key="2">
    <source>
        <dbReference type="Google" id="ProtNLM"/>
    </source>
</evidence>
<organism evidence="1">
    <name type="scientific">marine sediment metagenome</name>
    <dbReference type="NCBI Taxonomy" id="412755"/>
    <lineage>
        <taxon>unclassified sequences</taxon>
        <taxon>metagenomes</taxon>
        <taxon>ecological metagenomes</taxon>
    </lineage>
</organism>